<dbReference type="AlphaFoldDB" id="C0XMX4"/>
<comment type="caution">
    <text evidence="1">The sequence shown here is derived from an EMBL/GenBank/DDBJ whole genome shotgun (WGS) entry which is preliminary data.</text>
</comment>
<gene>
    <name evidence="1" type="ORF">HMPREF0519_2585</name>
</gene>
<sequence length="39" mass="4607">MLKNFLSFYTTSSLISSRNEKNLEERFLKKCFDQFGGVK</sequence>
<proteinExistence type="predicted"/>
<dbReference type="Proteomes" id="UP000003752">
    <property type="component" value="Unassembled WGS sequence"/>
</dbReference>
<reference evidence="1 2" key="1">
    <citation type="submission" date="2009-01" db="EMBL/GenBank/DDBJ databases">
        <authorList>
            <person name="Qin X."/>
            <person name="Bachman B."/>
            <person name="Battles P."/>
            <person name="Bell A."/>
            <person name="Bess C."/>
            <person name="Bickham C."/>
            <person name="Chaboub L."/>
            <person name="Chen D."/>
            <person name="Coyle M."/>
            <person name="Deiros D.R."/>
            <person name="Dinh H."/>
            <person name="Forbes L."/>
            <person name="Fowler G."/>
            <person name="Francisco L."/>
            <person name="Fu Q."/>
            <person name="Gubbala S."/>
            <person name="Hale W."/>
            <person name="Han Y."/>
            <person name="Hemphill L."/>
            <person name="Highlander S.K."/>
            <person name="Hirani K."/>
            <person name="Hogues M."/>
            <person name="Jackson L."/>
            <person name="Jakkamsetti A."/>
            <person name="Javaid M."/>
            <person name="Jiang H."/>
            <person name="Korchina V."/>
            <person name="Kovar C."/>
            <person name="Lara F."/>
            <person name="Lee S."/>
            <person name="Mata R."/>
            <person name="Mathew T."/>
            <person name="Moen C."/>
            <person name="Morales K."/>
            <person name="Munidasa M."/>
            <person name="Nazareth L."/>
            <person name="Ngo R."/>
            <person name="Nguyen L."/>
            <person name="Okwuonu G."/>
            <person name="Ongeri F."/>
            <person name="Patil S."/>
            <person name="Petrosino J."/>
            <person name="Pham C."/>
            <person name="Pham P."/>
            <person name="Pu L.-L."/>
            <person name="Puazo M."/>
            <person name="Raj R."/>
            <person name="Reid J."/>
            <person name="Rouhana J."/>
            <person name="Saada N."/>
            <person name="Shang Y."/>
            <person name="Simmons D."/>
            <person name="Thornton R."/>
            <person name="Warren J."/>
            <person name="Weissenberger G."/>
            <person name="Zhang J."/>
            <person name="Zhang L."/>
            <person name="Zhou C."/>
            <person name="Zhu D."/>
            <person name="Muzny D."/>
            <person name="Worley K."/>
            <person name="Gibbs R."/>
        </authorList>
    </citation>
    <scope>NUCLEOTIDE SEQUENCE [LARGE SCALE GENOMIC DNA]</scope>
    <source>
        <strain evidence="2">ATCC 8290 / DSM 20176 / CCUG 30140 / JCM 1155 / KCTC 3500 / NBRC 15886 / NCIMB 8040 / NRRL B-1843 / 9</strain>
    </source>
</reference>
<dbReference type="EMBL" id="ACGP01000219">
    <property type="protein sequence ID" value="EEI23277.1"/>
    <property type="molecule type" value="Genomic_DNA"/>
</dbReference>
<evidence type="ECO:0000313" key="1">
    <source>
        <dbReference type="EMBL" id="EEI23277.1"/>
    </source>
</evidence>
<name>C0XMX4_LENH9</name>
<evidence type="ECO:0000313" key="2">
    <source>
        <dbReference type="Proteomes" id="UP000003752"/>
    </source>
</evidence>
<dbReference type="HOGENOM" id="CLU_3311604_0_0_9"/>
<protein>
    <submittedName>
        <fullName evidence="1">Uncharacterized protein</fullName>
    </submittedName>
</protein>
<organism evidence="1 2">
    <name type="scientific">Lentilactobacillus hilgardii (strain ATCC 8290 / DSM 20176 / CCUG 30140 / JCM 1155 / KCTC 3500 / NBRC 15886 / NCIMB 8040 / NRRL B-1843 / 9)</name>
    <dbReference type="NCBI Taxonomy" id="1423757"/>
    <lineage>
        <taxon>Bacteria</taxon>
        <taxon>Bacillati</taxon>
        <taxon>Bacillota</taxon>
        <taxon>Bacilli</taxon>
        <taxon>Lactobacillales</taxon>
        <taxon>Lactobacillaceae</taxon>
        <taxon>Lentilactobacillus</taxon>
    </lineage>
</organism>
<keyword evidence="2" id="KW-1185">Reference proteome</keyword>
<accession>C0XMX4</accession>